<keyword evidence="1" id="KW-0808">Transferase</keyword>
<dbReference type="OrthoDB" id="9807209at2"/>
<dbReference type="Proteomes" id="UP000008630">
    <property type="component" value="Chromosome"/>
</dbReference>
<dbReference type="KEGG" id="bhl:Bache_0538"/>
<dbReference type="HOGENOM" id="CLU_028014_4_1_10"/>
<dbReference type="eggNOG" id="COG0438">
    <property type="taxonomic scope" value="Bacteria"/>
</dbReference>
<reference evidence="1 2" key="2">
    <citation type="journal article" date="2011" name="Stand. Genomic Sci.">
        <title>Complete genome sequence of Bacteroides helcogenes type strain (P 36-108).</title>
        <authorList>
            <person name="Pati A."/>
            <person name="Gronow S."/>
            <person name="Zeytun A."/>
            <person name="Lapidus A."/>
            <person name="Nolan M."/>
            <person name="Hammon N."/>
            <person name="Deshpande S."/>
            <person name="Cheng J.F."/>
            <person name="Tapia R."/>
            <person name="Han C."/>
            <person name="Goodwin L."/>
            <person name="Pitluck S."/>
            <person name="Liolios K."/>
            <person name="Pagani I."/>
            <person name="Ivanova N."/>
            <person name="Mavromatis K."/>
            <person name="Chen A."/>
            <person name="Palaniappan K."/>
            <person name="Land M."/>
            <person name="Hauser L."/>
            <person name="Chang Y.J."/>
            <person name="Jeffries C.D."/>
            <person name="Detter J.C."/>
            <person name="Brambilla E."/>
            <person name="Rohde M."/>
            <person name="Goker M."/>
            <person name="Woyke T."/>
            <person name="Bristow J."/>
            <person name="Eisen J.A."/>
            <person name="Markowitz V."/>
            <person name="Hugenholtz P."/>
            <person name="Kyrpides N.C."/>
            <person name="Klenk H.P."/>
            <person name="Lucas S."/>
        </authorList>
    </citation>
    <scope>NUCLEOTIDE SEQUENCE [LARGE SCALE GENOMIC DNA]</scope>
    <source>
        <strain evidence="2">ATCC 35417 / DSM 20613 / JCM 6297 / CCUG 15421 / P 36-108</strain>
    </source>
</reference>
<accession>E6SW38</accession>
<dbReference type="Pfam" id="PF13692">
    <property type="entry name" value="Glyco_trans_1_4"/>
    <property type="match status" value="1"/>
</dbReference>
<dbReference type="RefSeq" id="WP_013546179.1">
    <property type="nucleotide sequence ID" value="NC_014933.1"/>
</dbReference>
<dbReference type="SUPFAM" id="SSF53756">
    <property type="entry name" value="UDP-Glycosyltransferase/glycogen phosphorylase"/>
    <property type="match status" value="1"/>
</dbReference>
<evidence type="ECO:0000313" key="1">
    <source>
        <dbReference type="EMBL" id="ADV42563.1"/>
    </source>
</evidence>
<evidence type="ECO:0000313" key="2">
    <source>
        <dbReference type="Proteomes" id="UP000008630"/>
    </source>
</evidence>
<dbReference type="PATRIC" id="fig|693979.3.peg.577"/>
<protein>
    <submittedName>
        <fullName evidence="1">Glycosyl transferase family protein</fullName>
    </submittedName>
</protein>
<name>E6SW38_BACT6</name>
<keyword evidence="2" id="KW-1185">Reference proteome</keyword>
<dbReference type="STRING" id="693979.Bache_0538"/>
<proteinExistence type="predicted"/>
<sequence>MKKILFIIPYVPYPLDSGGNQAFFNMVDYLRDKMSVSVLLNPGSGIQRENVEALKKLWPNVFFYIFTKKEVECGQLTVRHPFYYKWLGKAKASLERKMRRQRIVTKSVAEDYEDIIHRKSTLYVSAFAWLDPGYLKYVSQIANLGFDIIQVEFYELISLGYLLPDNVQTVFVHHELRYIRNENEMSLFKSVTDEDRMAFSVARDFEKDALLKYKHVIVLTEIDRQKLVEFMGREDNVHASPAVVRIEDLSVSMFVPATTHRLTFVGSEDHTPNLDAVIWFCKEIAPCLRKMGFNFKFQVIGRWKGSCVMNLLTVCPEMELVGYVENLGEFARGSIALVPIRIGSGMRMKILDAISADVPFVTTSKGVEGLDFCDGEECLKADSTTDFARAIVRLSDDCELQLNMSLRAKNKLKGLYNPQQMLERRLEIYTRIN</sequence>
<reference key="1">
    <citation type="submission" date="2010-11" db="EMBL/GenBank/DDBJ databases">
        <title>The complete genome of Bacteroides helcogenes P 36-108.</title>
        <authorList>
            <consortium name="US DOE Joint Genome Institute (JGI-PGF)"/>
            <person name="Lucas S."/>
            <person name="Copeland A."/>
            <person name="Lapidus A."/>
            <person name="Bruce D."/>
            <person name="Goodwin L."/>
            <person name="Pitluck S."/>
            <person name="Kyrpides N."/>
            <person name="Mavromatis K."/>
            <person name="Ivanova N."/>
            <person name="Zeytun A."/>
            <person name="Brettin T."/>
            <person name="Detter J.C."/>
            <person name="Tapia R."/>
            <person name="Han C."/>
            <person name="Land M."/>
            <person name="Hauser L."/>
            <person name="Markowitz V."/>
            <person name="Cheng J.-F."/>
            <person name="Hugenholtz P."/>
            <person name="Woyke T."/>
            <person name="Wu D."/>
            <person name="Gronow S."/>
            <person name="Wellnitz S."/>
            <person name="Brambilla E."/>
            <person name="Klenk H.-P."/>
            <person name="Eisen J.A."/>
        </authorList>
    </citation>
    <scope>NUCLEOTIDE SEQUENCE</scope>
    <source>
        <strain>P 36-108</strain>
    </source>
</reference>
<dbReference type="AlphaFoldDB" id="E6SW38"/>
<organism evidence="1 2">
    <name type="scientific">Bacteroides helcogenes (strain ATCC 35417 / DSM 20613 / JCM 6297 / CCUG 15421 / P 36-108)</name>
    <dbReference type="NCBI Taxonomy" id="693979"/>
    <lineage>
        <taxon>Bacteria</taxon>
        <taxon>Pseudomonadati</taxon>
        <taxon>Bacteroidota</taxon>
        <taxon>Bacteroidia</taxon>
        <taxon>Bacteroidales</taxon>
        <taxon>Bacteroidaceae</taxon>
        <taxon>Bacteroides</taxon>
    </lineage>
</organism>
<dbReference type="EMBL" id="CP002352">
    <property type="protein sequence ID" value="ADV42563.1"/>
    <property type="molecule type" value="Genomic_DNA"/>
</dbReference>
<dbReference type="Gene3D" id="3.40.50.2000">
    <property type="entry name" value="Glycogen Phosphorylase B"/>
    <property type="match status" value="2"/>
</dbReference>
<gene>
    <name evidence="1" type="ordered locus">Bache_0538</name>
</gene>
<dbReference type="GO" id="GO:0016740">
    <property type="term" value="F:transferase activity"/>
    <property type="evidence" value="ECO:0007669"/>
    <property type="project" value="UniProtKB-KW"/>
</dbReference>